<dbReference type="CDD" id="cd06782">
    <property type="entry name" value="cpPDZ_CPP-like"/>
    <property type="match status" value="1"/>
</dbReference>
<dbReference type="EMBL" id="AP010656">
    <property type="protein sequence ID" value="BAG83624.1"/>
    <property type="molecule type" value="Genomic_DNA"/>
</dbReference>
<sequence length="553" mass="63610">MKRMKNGIWVFFILFCICSSKVFPRLSEQQRFEVSKYLEIFNSLFSELSLYYVDTLNVKNIIQGNITYMLQQLDPYTEYIPAESLSDFQFRTTGRYEGIGVTISIRNEKVIILETYEGMPATLAGLLPGDEILSINGKSMVGKTTLFASEQLKGQSNTSIKIKYQRFGWKKPKKMTIKRKLICINPVTYYGVLNNKIGYIHLASFTTQSTLAVKKALIDLTKNHQIKALILDVRNNEGGVVDDCLNILNFFLPKGELLLSMKGKTKQTDRIYRATQSPIEPNLSLAILVNENSASASEILSGTIQDTDRGIIVGTRTYGKGLVQSTRQLPYNAQLKLTTAKYYTPSGRCIQAIDYFHKKKDGEIPDTTTTVYYTTHNRPVREGKGILPDFVIKEEKIPAIVNYMETNFIFFDFAVQWKAKHPQISTPLEFVLTDNIYNEFKEFVKINARKNMDYNQESKKIMEYFKKNLESEGYYNSIATEFQDLENKLKSDLMHDMDFYKSQIAKYLAMHIIKQYYFAKGQLCYQLRNDSVLDKAIDVLQNEQLYTSTLNIN</sequence>
<evidence type="ECO:0000313" key="8">
    <source>
        <dbReference type="Proteomes" id="UP000000723"/>
    </source>
</evidence>
<reference evidence="8" key="1">
    <citation type="journal article" date="2008" name="Science">
        <title>Genome of an endosymbiont coupling N2 fixation to cellulolysis within RT protist cells in termite gut.</title>
        <authorList>
            <person name="Hongoh Y."/>
            <person name="Sharma V.K."/>
            <person name="Prakash T."/>
            <person name="Noda S."/>
            <person name="Toh H."/>
            <person name="Taylor T.D."/>
            <person name="Kudo T."/>
            <person name="Sakaki Y."/>
            <person name="Toyoda A."/>
            <person name="Hattori M."/>
            <person name="Ohkuma M."/>
        </authorList>
    </citation>
    <scope>NUCLEOTIDE SEQUENCE [LARGE SCALE GENOMIC DNA]</scope>
</reference>
<dbReference type="Pfam" id="PF17820">
    <property type="entry name" value="PDZ_6"/>
    <property type="match status" value="1"/>
</dbReference>
<dbReference type="CDD" id="cd07560">
    <property type="entry name" value="Peptidase_S41_CPP"/>
    <property type="match status" value="1"/>
</dbReference>
<feature type="domain" description="PDZ" evidence="6">
    <location>
        <begin position="85"/>
        <end position="153"/>
    </location>
</feature>
<protein>
    <submittedName>
        <fullName evidence="7">Carboxyl-terminal processing protease</fullName>
    </submittedName>
</protein>
<dbReference type="HOGENOM" id="CLU_017295_2_0_10"/>
<dbReference type="GO" id="GO:0030288">
    <property type="term" value="C:outer membrane-bounded periplasmic space"/>
    <property type="evidence" value="ECO:0007669"/>
    <property type="project" value="TreeGrafter"/>
</dbReference>
<dbReference type="SMART" id="SM00228">
    <property type="entry name" value="PDZ"/>
    <property type="match status" value="1"/>
</dbReference>
<proteinExistence type="inferred from homology"/>
<dbReference type="SMART" id="SM00245">
    <property type="entry name" value="TSPc"/>
    <property type="match status" value="1"/>
</dbReference>
<dbReference type="AlphaFoldDB" id="B6YR02"/>
<dbReference type="Pfam" id="PF03572">
    <property type="entry name" value="Peptidase_S41"/>
    <property type="match status" value="1"/>
</dbReference>
<dbReference type="InterPro" id="IPR001478">
    <property type="entry name" value="PDZ"/>
</dbReference>
<dbReference type="STRING" id="511995.CFPG_361"/>
<dbReference type="PANTHER" id="PTHR32060:SF30">
    <property type="entry name" value="CARBOXY-TERMINAL PROCESSING PROTEASE CTPA"/>
    <property type="match status" value="1"/>
</dbReference>
<keyword evidence="3 5" id="KW-0378">Hydrolase</keyword>
<dbReference type="InterPro" id="IPR005151">
    <property type="entry name" value="Tail-specific_protease"/>
</dbReference>
<accession>B6YR02</accession>
<keyword evidence="8" id="KW-1185">Reference proteome</keyword>
<gene>
    <name evidence="7" type="ordered locus">CFPG_361</name>
</gene>
<evidence type="ECO:0000256" key="2">
    <source>
        <dbReference type="ARBA" id="ARBA00022670"/>
    </source>
</evidence>
<evidence type="ECO:0000256" key="3">
    <source>
        <dbReference type="ARBA" id="ARBA00022801"/>
    </source>
</evidence>
<dbReference type="KEGG" id="aps:CFPG_361"/>
<dbReference type="Gene3D" id="3.30.750.44">
    <property type="match status" value="1"/>
</dbReference>
<dbReference type="GO" id="GO:0008236">
    <property type="term" value="F:serine-type peptidase activity"/>
    <property type="evidence" value="ECO:0007669"/>
    <property type="project" value="UniProtKB-KW"/>
</dbReference>
<dbReference type="eggNOG" id="COG0793">
    <property type="taxonomic scope" value="Bacteria"/>
</dbReference>
<comment type="similarity">
    <text evidence="1 5">Belongs to the peptidase S41A family.</text>
</comment>
<evidence type="ECO:0000256" key="1">
    <source>
        <dbReference type="ARBA" id="ARBA00009179"/>
    </source>
</evidence>
<keyword evidence="2 5" id="KW-0645">Protease</keyword>
<organism evidence="7 8">
    <name type="scientific">Azobacteroides pseudotrichonymphae genomovar. CFP2</name>
    <dbReference type="NCBI Taxonomy" id="511995"/>
    <lineage>
        <taxon>Bacteria</taxon>
        <taxon>Pseudomonadati</taxon>
        <taxon>Bacteroidota</taxon>
        <taxon>Bacteroidia</taxon>
        <taxon>Bacteroidales</taxon>
        <taxon>Candidatus Azobacteroides</taxon>
    </lineage>
</organism>
<dbReference type="InterPro" id="IPR004447">
    <property type="entry name" value="Peptidase_S41A"/>
</dbReference>
<dbReference type="SUPFAM" id="SSF52096">
    <property type="entry name" value="ClpP/crotonase"/>
    <property type="match status" value="1"/>
</dbReference>
<evidence type="ECO:0000256" key="4">
    <source>
        <dbReference type="ARBA" id="ARBA00022825"/>
    </source>
</evidence>
<dbReference type="Gene3D" id="3.90.226.10">
    <property type="entry name" value="2-enoyl-CoA Hydratase, Chain A, domain 1"/>
    <property type="match status" value="1"/>
</dbReference>
<dbReference type="GO" id="GO:0006508">
    <property type="term" value="P:proteolysis"/>
    <property type="evidence" value="ECO:0007669"/>
    <property type="project" value="UniProtKB-KW"/>
</dbReference>
<dbReference type="Gene3D" id="2.30.42.10">
    <property type="match status" value="1"/>
</dbReference>
<dbReference type="Proteomes" id="UP000000723">
    <property type="component" value="Chromosome"/>
</dbReference>
<dbReference type="InterPro" id="IPR036034">
    <property type="entry name" value="PDZ_sf"/>
</dbReference>
<name>B6YR02_AZOPC</name>
<evidence type="ECO:0000313" key="7">
    <source>
        <dbReference type="EMBL" id="BAG83624.1"/>
    </source>
</evidence>
<evidence type="ECO:0000259" key="6">
    <source>
        <dbReference type="PROSITE" id="PS50106"/>
    </source>
</evidence>
<keyword evidence="4 5" id="KW-0720">Serine protease</keyword>
<dbReference type="GO" id="GO:0007165">
    <property type="term" value="P:signal transduction"/>
    <property type="evidence" value="ECO:0007669"/>
    <property type="project" value="TreeGrafter"/>
</dbReference>
<evidence type="ECO:0000256" key="5">
    <source>
        <dbReference type="RuleBase" id="RU004404"/>
    </source>
</evidence>
<dbReference type="PROSITE" id="PS50106">
    <property type="entry name" value="PDZ"/>
    <property type="match status" value="1"/>
</dbReference>
<dbReference type="GO" id="GO:0004175">
    <property type="term" value="F:endopeptidase activity"/>
    <property type="evidence" value="ECO:0007669"/>
    <property type="project" value="TreeGrafter"/>
</dbReference>
<dbReference type="SUPFAM" id="SSF50156">
    <property type="entry name" value="PDZ domain-like"/>
    <property type="match status" value="1"/>
</dbReference>
<dbReference type="NCBIfam" id="TIGR00225">
    <property type="entry name" value="prc"/>
    <property type="match status" value="1"/>
</dbReference>
<dbReference type="PANTHER" id="PTHR32060">
    <property type="entry name" value="TAIL-SPECIFIC PROTEASE"/>
    <property type="match status" value="1"/>
</dbReference>
<dbReference type="InterPro" id="IPR029045">
    <property type="entry name" value="ClpP/crotonase-like_dom_sf"/>
</dbReference>
<dbReference type="InterPro" id="IPR041489">
    <property type="entry name" value="PDZ_6"/>
</dbReference>